<dbReference type="PANTHER" id="PTHR11132">
    <property type="entry name" value="SOLUTE CARRIER FAMILY 35"/>
    <property type="match status" value="1"/>
</dbReference>
<reference evidence="8" key="1">
    <citation type="submission" date="2015-12" db="EMBL/GenBank/DDBJ databases">
        <title>Update maize B73 reference genome by single molecule sequencing technologies.</title>
        <authorList>
            <consortium name="Maize Genome Sequencing Project"/>
            <person name="Ware D."/>
        </authorList>
    </citation>
    <scope>NUCLEOTIDE SEQUENCE [LARGE SCALE GENOMIC DNA]</scope>
    <source>
        <tissue evidence="8">Seedling</tissue>
    </source>
</reference>
<sequence>MSKKWTTLGYCHHLHAPLATQGDAFVLKPILMTAVPAILDRVRDGVDVKGELVKRLFDISYSHRLAVVNGSCFGGSPIQAESHPRPKSSLQSTATSHLHQDQEAHAAEVGPTTALFKAKVPWSSQIGNLSEKQRVFKTVKGWTPSLPVLGSLVPIVGGVVLASMTEVSFNWIGFWSAMTSNLMNQSRNVYSKKILADKEDSLDDINLFSIISVMTFLLSAPLMLCVEGIKFSPPYLQNAGVNVKELFVRAALAGTSFYFYQQVRPVCLRSKHFL</sequence>
<accession>A0A1D6NQX6</accession>
<dbReference type="SMR" id="A0A1D6NQX6"/>
<evidence type="ECO:0000256" key="6">
    <source>
        <dbReference type="SAM" id="Phobius"/>
    </source>
</evidence>
<keyword evidence="8" id="KW-0670">Pyruvate</keyword>
<feature type="domain" description="Sugar phosphate transporter" evidence="7">
    <location>
        <begin position="141"/>
        <end position="268"/>
    </location>
</feature>
<dbReference type="InterPro" id="IPR050186">
    <property type="entry name" value="TPT_transporter"/>
</dbReference>
<evidence type="ECO:0000256" key="4">
    <source>
        <dbReference type="ARBA" id="ARBA00023136"/>
    </source>
</evidence>
<feature type="transmembrane region" description="Helical" evidence="6">
    <location>
        <begin position="142"/>
        <end position="162"/>
    </location>
</feature>
<protein>
    <submittedName>
        <fullName evidence="8">Phosphoenolpyruvate/phosphate translocator 2 chloroplastic</fullName>
    </submittedName>
</protein>
<feature type="transmembrane region" description="Helical" evidence="6">
    <location>
        <begin position="205"/>
        <end position="224"/>
    </location>
</feature>
<dbReference type="ExpressionAtlas" id="A0A1D6NQX6">
    <property type="expression patterns" value="baseline"/>
</dbReference>
<evidence type="ECO:0000256" key="5">
    <source>
        <dbReference type="SAM" id="MobiDB-lite"/>
    </source>
</evidence>
<dbReference type="eggNOG" id="KOG1441">
    <property type="taxonomic scope" value="Eukaryota"/>
</dbReference>
<feature type="compositionally biased region" description="Polar residues" evidence="5">
    <location>
        <begin position="88"/>
        <end position="97"/>
    </location>
</feature>
<keyword evidence="3 6" id="KW-1133">Transmembrane helix</keyword>
<comment type="subcellular location">
    <subcellularLocation>
        <location evidence="1">Membrane</location>
        <topology evidence="1">Multi-pass membrane protein</topology>
    </subcellularLocation>
</comment>
<evidence type="ECO:0000256" key="1">
    <source>
        <dbReference type="ARBA" id="ARBA00004141"/>
    </source>
</evidence>
<dbReference type="InParanoid" id="A0A1D6NQX6"/>
<evidence type="ECO:0000259" key="7">
    <source>
        <dbReference type="Pfam" id="PF03151"/>
    </source>
</evidence>
<dbReference type="InterPro" id="IPR004853">
    <property type="entry name" value="Sugar_P_trans_dom"/>
</dbReference>
<dbReference type="PaxDb" id="4577-GRMZM5G845775_P01"/>
<evidence type="ECO:0000256" key="3">
    <source>
        <dbReference type="ARBA" id="ARBA00022989"/>
    </source>
</evidence>
<dbReference type="Pfam" id="PF03151">
    <property type="entry name" value="TPT"/>
    <property type="match status" value="1"/>
</dbReference>
<dbReference type="eggNOG" id="KOG1180">
    <property type="taxonomic scope" value="Eukaryota"/>
</dbReference>
<keyword evidence="2 6" id="KW-0812">Transmembrane</keyword>
<dbReference type="GO" id="GO:0016020">
    <property type="term" value="C:membrane"/>
    <property type="evidence" value="ECO:0007669"/>
    <property type="project" value="UniProtKB-SubCell"/>
</dbReference>
<dbReference type="EMBL" id="CM007649">
    <property type="protein sequence ID" value="ONM42330.1"/>
    <property type="molecule type" value="Genomic_DNA"/>
</dbReference>
<organism evidence="8">
    <name type="scientific">Zea mays</name>
    <name type="common">Maize</name>
    <dbReference type="NCBI Taxonomy" id="4577"/>
    <lineage>
        <taxon>Eukaryota</taxon>
        <taxon>Viridiplantae</taxon>
        <taxon>Streptophyta</taxon>
        <taxon>Embryophyta</taxon>
        <taxon>Tracheophyta</taxon>
        <taxon>Spermatophyta</taxon>
        <taxon>Magnoliopsida</taxon>
        <taxon>Liliopsida</taxon>
        <taxon>Poales</taxon>
        <taxon>Poaceae</taxon>
        <taxon>PACMAD clade</taxon>
        <taxon>Panicoideae</taxon>
        <taxon>Andropogonodae</taxon>
        <taxon>Andropogoneae</taxon>
        <taxon>Tripsacinae</taxon>
        <taxon>Zea</taxon>
    </lineage>
</organism>
<evidence type="ECO:0000256" key="2">
    <source>
        <dbReference type="ARBA" id="ARBA00022692"/>
    </source>
</evidence>
<evidence type="ECO:0000313" key="8">
    <source>
        <dbReference type="EMBL" id="ONM42330.1"/>
    </source>
</evidence>
<gene>
    <name evidence="8" type="ORF">ZEAMMB73_Zm00001d044715</name>
</gene>
<name>A0A1D6NQX6_MAIZE</name>
<dbReference type="eggNOG" id="KOG2050">
    <property type="taxonomic scope" value="Eukaryota"/>
</dbReference>
<proteinExistence type="predicted"/>
<keyword evidence="4 6" id="KW-0472">Membrane</keyword>
<feature type="region of interest" description="Disordered" evidence="5">
    <location>
        <begin position="78"/>
        <end position="100"/>
    </location>
</feature>
<dbReference type="AlphaFoldDB" id="A0A1D6NQX6"/>